<feature type="domain" description="DDB1- and CUL4-associated factor 12 beta-propeller" evidence="1">
    <location>
        <begin position="60"/>
        <end position="97"/>
    </location>
</feature>
<dbReference type="OrthoDB" id="9610195at2759"/>
<name>V8NSP7_OPHHA</name>
<proteinExistence type="predicted"/>
<organism evidence="2 3">
    <name type="scientific">Ophiophagus hannah</name>
    <name type="common">King cobra</name>
    <name type="synonym">Naja hannah</name>
    <dbReference type="NCBI Taxonomy" id="8665"/>
    <lineage>
        <taxon>Eukaryota</taxon>
        <taxon>Metazoa</taxon>
        <taxon>Chordata</taxon>
        <taxon>Craniata</taxon>
        <taxon>Vertebrata</taxon>
        <taxon>Euteleostomi</taxon>
        <taxon>Lepidosauria</taxon>
        <taxon>Squamata</taxon>
        <taxon>Bifurcata</taxon>
        <taxon>Unidentata</taxon>
        <taxon>Episquamata</taxon>
        <taxon>Toxicofera</taxon>
        <taxon>Serpentes</taxon>
        <taxon>Colubroidea</taxon>
        <taxon>Elapidae</taxon>
        <taxon>Elapinae</taxon>
        <taxon>Ophiophagus</taxon>
    </lineage>
</organism>
<protein>
    <submittedName>
        <fullName evidence="2">DDB1-and CUL4-associated factor 12</fullName>
    </submittedName>
</protein>
<evidence type="ECO:0000259" key="1">
    <source>
        <dbReference type="Pfam" id="PF23760"/>
    </source>
</evidence>
<dbReference type="EMBL" id="AZIM01002197">
    <property type="protein sequence ID" value="ETE64557.1"/>
    <property type="molecule type" value="Genomic_DNA"/>
</dbReference>
<evidence type="ECO:0000313" key="3">
    <source>
        <dbReference type="Proteomes" id="UP000018936"/>
    </source>
</evidence>
<sequence>MSNFLSLIFPQYGWDHSVHKRKRLPPVKRSLVCYLKGREVRLSNESSYHRLLHAYAAQQLPGLLKEREFHLGTLNKVFASQWLNHRQVVCGTKCNTVSARSHGYCLGVSSTSRWMARNVTLTISPPGYTRQKGERKNSNMAGWGSLGVEVHKLAEEFWELKCTKTAWEILGIEVHKLPEEFWALKFTSYLGNSER</sequence>
<dbReference type="AlphaFoldDB" id="V8NSP7"/>
<evidence type="ECO:0000313" key="2">
    <source>
        <dbReference type="EMBL" id="ETE64557.1"/>
    </source>
</evidence>
<feature type="non-terminal residue" evidence="2">
    <location>
        <position position="1"/>
    </location>
</feature>
<dbReference type="InterPro" id="IPR056151">
    <property type="entry name" value="Beta-prop_DCAF12"/>
</dbReference>
<comment type="caution">
    <text evidence="2">The sequence shown here is derived from an EMBL/GenBank/DDBJ whole genome shotgun (WGS) entry which is preliminary data.</text>
</comment>
<keyword evidence="3" id="KW-1185">Reference proteome</keyword>
<accession>V8NSP7</accession>
<gene>
    <name evidence="2" type="primary">Dcaf12</name>
    <name evidence="2" type="ORF">L345_09676</name>
</gene>
<dbReference type="Pfam" id="PF23760">
    <property type="entry name" value="Beta-prop_DCAF12"/>
    <property type="match status" value="1"/>
</dbReference>
<dbReference type="Proteomes" id="UP000018936">
    <property type="component" value="Unassembled WGS sequence"/>
</dbReference>
<reference evidence="2 3" key="1">
    <citation type="journal article" date="2013" name="Proc. Natl. Acad. Sci. U.S.A.">
        <title>The king cobra genome reveals dynamic gene evolution and adaptation in the snake venom system.</title>
        <authorList>
            <person name="Vonk F.J."/>
            <person name="Casewell N.R."/>
            <person name="Henkel C.V."/>
            <person name="Heimberg A.M."/>
            <person name="Jansen H.J."/>
            <person name="McCleary R.J."/>
            <person name="Kerkkamp H.M."/>
            <person name="Vos R.A."/>
            <person name="Guerreiro I."/>
            <person name="Calvete J.J."/>
            <person name="Wuster W."/>
            <person name="Woods A.E."/>
            <person name="Logan J.M."/>
            <person name="Harrison R.A."/>
            <person name="Castoe T.A."/>
            <person name="de Koning A.P."/>
            <person name="Pollock D.D."/>
            <person name="Yandell M."/>
            <person name="Calderon D."/>
            <person name="Renjifo C."/>
            <person name="Currier R.B."/>
            <person name="Salgado D."/>
            <person name="Pla D."/>
            <person name="Sanz L."/>
            <person name="Hyder A.S."/>
            <person name="Ribeiro J.M."/>
            <person name="Arntzen J.W."/>
            <person name="van den Thillart G.E."/>
            <person name="Boetzer M."/>
            <person name="Pirovano W."/>
            <person name="Dirks R.P."/>
            <person name="Spaink H.P."/>
            <person name="Duboule D."/>
            <person name="McGlinn E."/>
            <person name="Kini R.M."/>
            <person name="Richardson M.K."/>
        </authorList>
    </citation>
    <scope>NUCLEOTIDE SEQUENCE</scope>
    <source>
        <tissue evidence="2">Blood</tissue>
    </source>
</reference>